<dbReference type="Pfam" id="PF04241">
    <property type="entry name" value="DUF423"/>
    <property type="match status" value="1"/>
</dbReference>
<organism evidence="2 3">
    <name type="scientific">Arsukibacterium tuosuense</name>
    <dbReference type="NCBI Taxonomy" id="1323745"/>
    <lineage>
        <taxon>Bacteria</taxon>
        <taxon>Pseudomonadati</taxon>
        <taxon>Pseudomonadota</taxon>
        <taxon>Gammaproteobacteria</taxon>
        <taxon>Chromatiales</taxon>
        <taxon>Chromatiaceae</taxon>
        <taxon>Arsukibacterium</taxon>
    </lineage>
</organism>
<protein>
    <submittedName>
        <fullName evidence="2">Uncharacterized membrane protein YgdD, TMEM256/DUF423 family</fullName>
    </submittedName>
</protein>
<feature type="transmembrane region" description="Helical" evidence="1">
    <location>
        <begin position="38"/>
        <end position="58"/>
    </location>
</feature>
<feature type="transmembrane region" description="Helical" evidence="1">
    <location>
        <begin position="12"/>
        <end position="32"/>
    </location>
</feature>
<keyword evidence="1" id="KW-0472">Membrane</keyword>
<dbReference type="RefSeq" id="WP_097111685.1">
    <property type="nucleotide sequence ID" value="NZ_OBEB01000005.1"/>
</dbReference>
<evidence type="ECO:0000313" key="2">
    <source>
        <dbReference type="EMBL" id="SNY53765.1"/>
    </source>
</evidence>
<dbReference type="Proteomes" id="UP000219353">
    <property type="component" value="Unassembled WGS sequence"/>
</dbReference>
<dbReference type="AlphaFoldDB" id="A0A285J0E0"/>
<dbReference type="EMBL" id="OBEB01000005">
    <property type="protein sequence ID" value="SNY53765.1"/>
    <property type="molecule type" value="Genomic_DNA"/>
</dbReference>
<sequence>MKYFWPASNSLTALYGAAVVGLAAALMHLWAGLDNNEFGRLLSAISMLAFHTLAQLIIGRQSAASKLLKLVVLLWHIGLWLFCWTLFAGVLTLPFYYSALAPLGGQILIIGWLLLVVSAWRKDVK</sequence>
<keyword evidence="1" id="KW-0812">Transmembrane</keyword>
<evidence type="ECO:0000256" key="1">
    <source>
        <dbReference type="SAM" id="Phobius"/>
    </source>
</evidence>
<dbReference type="InterPro" id="IPR006696">
    <property type="entry name" value="DUF423"/>
</dbReference>
<feature type="transmembrane region" description="Helical" evidence="1">
    <location>
        <begin position="103"/>
        <end position="120"/>
    </location>
</feature>
<gene>
    <name evidence="2" type="ORF">SAMN06297280_2449</name>
</gene>
<feature type="transmembrane region" description="Helical" evidence="1">
    <location>
        <begin position="70"/>
        <end position="97"/>
    </location>
</feature>
<proteinExistence type="predicted"/>
<accession>A0A285J0E0</accession>
<reference evidence="3" key="1">
    <citation type="submission" date="2017-09" db="EMBL/GenBank/DDBJ databases">
        <authorList>
            <person name="Varghese N."/>
            <person name="Submissions S."/>
        </authorList>
    </citation>
    <scope>NUCLEOTIDE SEQUENCE [LARGE SCALE GENOMIC DNA]</scope>
    <source>
        <strain evidence="3">CGMCC 1.12461</strain>
    </source>
</reference>
<keyword evidence="3" id="KW-1185">Reference proteome</keyword>
<evidence type="ECO:0000313" key="3">
    <source>
        <dbReference type="Proteomes" id="UP000219353"/>
    </source>
</evidence>
<keyword evidence="1" id="KW-1133">Transmembrane helix</keyword>
<name>A0A285J0E0_9GAMM</name>
<dbReference type="OrthoDB" id="5770152at2"/>